<gene>
    <name evidence="7" type="primary">rapZ</name>
    <name evidence="7" type="ORF">K0504_00325</name>
</gene>
<feature type="binding site" evidence="4">
    <location>
        <begin position="56"/>
        <end position="59"/>
    </location>
    <ligand>
        <name>GTP</name>
        <dbReference type="ChEBI" id="CHEBI:37565"/>
    </ligand>
</feature>
<evidence type="ECO:0000256" key="1">
    <source>
        <dbReference type="ARBA" id="ARBA00022741"/>
    </source>
</evidence>
<keyword evidence="3 4" id="KW-0342">GTP-binding</keyword>
<accession>A0ABS7EB78</accession>
<dbReference type="Pfam" id="PF22740">
    <property type="entry name" value="PapZ_C"/>
    <property type="match status" value="1"/>
</dbReference>
<evidence type="ECO:0000256" key="2">
    <source>
        <dbReference type="ARBA" id="ARBA00022840"/>
    </source>
</evidence>
<dbReference type="InterPro" id="IPR053930">
    <property type="entry name" value="RapZ-like_N"/>
</dbReference>
<dbReference type="Proteomes" id="UP001166251">
    <property type="component" value="Unassembled WGS sequence"/>
</dbReference>
<dbReference type="InterPro" id="IPR053931">
    <property type="entry name" value="RapZ_C"/>
</dbReference>
<feature type="domain" description="RapZ C-terminal" evidence="6">
    <location>
        <begin position="162"/>
        <end position="278"/>
    </location>
</feature>
<keyword evidence="8" id="KW-1185">Reference proteome</keyword>
<evidence type="ECO:0000259" key="6">
    <source>
        <dbReference type="Pfam" id="PF22740"/>
    </source>
</evidence>
<dbReference type="InterPro" id="IPR005337">
    <property type="entry name" value="RapZ-like"/>
</dbReference>
<reference evidence="7" key="1">
    <citation type="submission" date="2021-07" db="EMBL/GenBank/DDBJ databases">
        <title>Neiella marina sp. nov., isolated from the intestinal content of sea cucumber Apostichopus japonicus.</title>
        <authorList>
            <person name="Bai X."/>
        </authorList>
    </citation>
    <scope>NUCLEOTIDE SEQUENCE</scope>
    <source>
        <strain evidence="7">126</strain>
    </source>
</reference>
<evidence type="ECO:0000313" key="8">
    <source>
        <dbReference type="Proteomes" id="UP001166251"/>
    </source>
</evidence>
<evidence type="ECO:0000259" key="5">
    <source>
        <dbReference type="Pfam" id="PF03668"/>
    </source>
</evidence>
<keyword evidence="1 4" id="KW-0547">Nucleotide-binding</keyword>
<dbReference type="SUPFAM" id="SSF52540">
    <property type="entry name" value="P-loop containing nucleoside triphosphate hydrolases"/>
    <property type="match status" value="1"/>
</dbReference>
<dbReference type="Pfam" id="PF03668">
    <property type="entry name" value="RapZ-like_N"/>
    <property type="match status" value="1"/>
</dbReference>
<evidence type="ECO:0000256" key="3">
    <source>
        <dbReference type="ARBA" id="ARBA00023134"/>
    </source>
</evidence>
<dbReference type="PIRSF" id="PIRSF005052">
    <property type="entry name" value="P-loopkin"/>
    <property type="match status" value="1"/>
</dbReference>
<keyword evidence="2 4" id="KW-0067">ATP-binding</keyword>
<dbReference type="PANTHER" id="PTHR30448:SF0">
    <property type="entry name" value="RNASE ADAPTER PROTEIN RAPZ"/>
    <property type="match status" value="1"/>
</dbReference>
<dbReference type="NCBIfam" id="NF003828">
    <property type="entry name" value="PRK05416.1"/>
    <property type="match status" value="1"/>
</dbReference>
<comment type="caution">
    <text evidence="7">The sequence shown here is derived from an EMBL/GenBank/DDBJ whole genome shotgun (WGS) entry which is preliminary data.</text>
</comment>
<evidence type="ECO:0000313" key="7">
    <source>
        <dbReference type="EMBL" id="MBW8189464.1"/>
    </source>
</evidence>
<organism evidence="7 8">
    <name type="scientific">Neiella holothuriorum</name>
    <dbReference type="NCBI Taxonomy" id="2870530"/>
    <lineage>
        <taxon>Bacteria</taxon>
        <taxon>Pseudomonadati</taxon>
        <taxon>Pseudomonadota</taxon>
        <taxon>Gammaproteobacteria</taxon>
        <taxon>Alteromonadales</taxon>
        <taxon>Echinimonadaceae</taxon>
        <taxon>Neiella</taxon>
    </lineage>
</organism>
<proteinExistence type="inferred from homology"/>
<name>A0ABS7EB78_9GAMM</name>
<sequence>MKLTVVSGRSGSGKSVALRVLEDLGYYCVDNLPVDLLTSWLTRQQNQHQQIAVSLDMRNLPDDPEQVAQLLTLIKTIVPTRIIFLDADDAVLLRRYSETRRRHPLTQAHATLAEAVDAESAMLAPVREQADLFLDTGAMTIYQFSATLRERVSGSPSSSMVLIFESFGFKHGIPNDADFVFDVRFLPNPYWHPELRGYTGNDQPVIDFFNSQPTVSAFIEQLQVMLSKWLPQLQENDRSYVTVAIGCTGGCHRSVFIANTLAELFRGEREVQLRHRNLEDSH</sequence>
<feature type="binding site" evidence="4">
    <location>
        <begin position="8"/>
        <end position="15"/>
    </location>
    <ligand>
        <name>ATP</name>
        <dbReference type="ChEBI" id="CHEBI:30616"/>
    </ligand>
</feature>
<dbReference type="PANTHER" id="PTHR30448">
    <property type="entry name" value="RNASE ADAPTER PROTEIN RAPZ"/>
    <property type="match status" value="1"/>
</dbReference>
<dbReference type="RefSeq" id="WP_220102155.1">
    <property type="nucleotide sequence ID" value="NZ_JAHZSS010000001.1"/>
</dbReference>
<dbReference type="HAMAP" id="MF_00636">
    <property type="entry name" value="RapZ_like"/>
    <property type="match status" value="1"/>
</dbReference>
<dbReference type="InterPro" id="IPR027417">
    <property type="entry name" value="P-loop_NTPase"/>
</dbReference>
<feature type="domain" description="RapZ-like N-terminal" evidence="5">
    <location>
        <begin position="1"/>
        <end position="154"/>
    </location>
</feature>
<dbReference type="EMBL" id="JAHZSS010000001">
    <property type="protein sequence ID" value="MBW8189464.1"/>
    <property type="molecule type" value="Genomic_DNA"/>
</dbReference>
<protein>
    <submittedName>
        <fullName evidence="7">RNase adapter RapZ</fullName>
    </submittedName>
</protein>
<evidence type="ECO:0000256" key="4">
    <source>
        <dbReference type="HAMAP-Rule" id="MF_00636"/>
    </source>
</evidence>